<dbReference type="AlphaFoldDB" id="A0ABD2N472"/>
<reference evidence="14 15" key="1">
    <citation type="journal article" date="2021" name="BMC Biol.">
        <title>Horizontally acquired antibacterial genes associated with adaptive radiation of ladybird beetles.</title>
        <authorList>
            <person name="Li H.S."/>
            <person name="Tang X.F."/>
            <person name="Huang Y.H."/>
            <person name="Xu Z.Y."/>
            <person name="Chen M.L."/>
            <person name="Du X.Y."/>
            <person name="Qiu B.Y."/>
            <person name="Chen P.T."/>
            <person name="Zhang W."/>
            <person name="Slipinski A."/>
            <person name="Escalona H.E."/>
            <person name="Waterhouse R.M."/>
            <person name="Zwick A."/>
            <person name="Pang H."/>
        </authorList>
    </citation>
    <scope>NUCLEOTIDE SEQUENCE [LARGE SCALE GENOMIC DNA]</scope>
    <source>
        <strain evidence="14">SYSU2018</strain>
    </source>
</reference>
<gene>
    <name evidence="14" type="ORF">HHI36_014903</name>
</gene>
<dbReference type="Gene3D" id="3.40.50.150">
    <property type="entry name" value="Vaccinia Virus protein VP39"/>
    <property type="match status" value="1"/>
</dbReference>
<keyword evidence="3 11" id="KW-0489">Methyltransferase</keyword>
<comment type="subcellular location">
    <subcellularLocation>
        <location evidence="1">Mitochondrion</location>
    </subcellularLocation>
</comment>
<feature type="binding site" evidence="11">
    <location>
        <position position="225"/>
    </location>
    <ligand>
        <name>S-adenosyl-L-methionine</name>
        <dbReference type="ChEBI" id="CHEBI:59789"/>
    </ligand>
</feature>
<dbReference type="FunFam" id="3.40.50.150:FF:000055">
    <property type="entry name" value="5-methylcytosine rRNA methyltransferase NSUN4"/>
    <property type="match status" value="1"/>
</dbReference>
<evidence type="ECO:0000256" key="12">
    <source>
        <dbReference type="SAM" id="MobiDB-lite"/>
    </source>
</evidence>
<dbReference type="Pfam" id="PF01189">
    <property type="entry name" value="Methyltr_RsmB-F"/>
    <property type="match status" value="1"/>
</dbReference>
<evidence type="ECO:0000313" key="15">
    <source>
        <dbReference type="Proteomes" id="UP001516400"/>
    </source>
</evidence>
<dbReference type="GO" id="GO:0003723">
    <property type="term" value="F:RNA binding"/>
    <property type="evidence" value="ECO:0007669"/>
    <property type="project" value="UniProtKB-UniRule"/>
</dbReference>
<feature type="compositionally biased region" description="Polar residues" evidence="12">
    <location>
        <begin position="12"/>
        <end position="25"/>
    </location>
</feature>
<keyword evidence="4 11" id="KW-0808">Transferase</keyword>
<evidence type="ECO:0000256" key="4">
    <source>
        <dbReference type="ARBA" id="ARBA00022679"/>
    </source>
</evidence>
<dbReference type="PANTHER" id="PTHR22808">
    <property type="entry name" value="NCL1 YEAST -RELATED NOL1/NOP2/FMU SUN DOMAIN-CONTAINING"/>
    <property type="match status" value="1"/>
</dbReference>
<proteinExistence type="inferred from homology"/>
<dbReference type="InterPro" id="IPR023267">
    <property type="entry name" value="RCMT"/>
</dbReference>
<dbReference type="InterPro" id="IPR049560">
    <property type="entry name" value="MeTrfase_RsmB-F_NOP2_cat"/>
</dbReference>
<dbReference type="PANTHER" id="PTHR22808:SF3">
    <property type="entry name" value="5-METHYLCYTOSINE RRNA METHYLTRANSFERASE NSUN4"/>
    <property type="match status" value="1"/>
</dbReference>
<keyword evidence="6 11" id="KW-0694">RNA-binding</keyword>
<keyword evidence="15" id="KW-1185">Reference proteome</keyword>
<keyword evidence="8" id="KW-0496">Mitochondrion</keyword>
<evidence type="ECO:0000256" key="3">
    <source>
        <dbReference type="ARBA" id="ARBA00022603"/>
    </source>
</evidence>
<feature type="compositionally biased region" description="Basic and acidic residues" evidence="12">
    <location>
        <begin position="1"/>
        <end position="11"/>
    </location>
</feature>
<protein>
    <recommendedName>
        <fullName evidence="9">NOL1/NOP2/Sun domain family member 4</fullName>
    </recommendedName>
</protein>
<comment type="caution">
    <text evidence="11">Lacks conserved residue(s) required for the propagation of feature annotation.</text>
</comment>
<evidence type="ECO:0000259" key="13">
    <source>
        <dbReference type="PROSITE" id="PS51686"/>
    </source>
</evidence>
<evidence type="ECO:0000256" key="7">
    <source>
        <dbReference type="ARBA" id="ARBA00022946"/>
    </source>
</evidence>
<accession>A0ABD2N472</accession>
<organism evidence="14 15">
    <name type="scientific">Cryptolaemus montrouzieri</name>
    <dbReference type="NCBI Taxonomy" id="559131"/>
    <lineage>
        <taxon>Eukaryota</taxon>
        <taxon>Metazoa</taxon>
        <taxon>Ecdysozoa</taxon>
        <taxon>Arthropoda</taxon>
        <taxon>Hexapoda</taxon>
        <taxon>Insecta</taxon>
        <taxon>Pterygota</taxon>
        <taxon>Neoptera</taxon>
        <taxon>Endopterygota</taxon>
        <taxon>Coleoptera</taxon>
        <taxon>Polyphaga</taxon>
        <taxon>Cucujiformia</taxon>
        <taxon>Coccinelloidea</taxon>
        <taxon>Coccinellidae</taxon>
        <taxon>Scymninae</taxon>
        <taxon>Scymnini</taxon>
        <taxon>Cryptolaemus</taxon>
    </lineage>
</organism>
<evidence type="ECO:0000256" key="1">
    <source>
        <dbReference type="ARBA" id="ARBA00004173"/>
    </source>
</evidence>
<evidence type="ECO:0000256" key="11">
    <source>
        <dbReference type="PROSITE-ProRule" id="PRU01023"/>
    </source>
</evidence>
<name>A0ABD2N472_9CUCU</name>
<comment type="catalytic activity">
    <reaction evidence="10">
        <text>a cytidine in rRNA + S-adenosyl-L-methionine = a 5-methylcytidine in rRNA + S-adenosyl-L-homocysteine + H(+)</text>
        <dbReference type="Rhea" id="RHEA:61484"/>
        <dbReference type="Rhea" id="RHEA-COMP:15836"/>
        <dbReference type="Rhea" id="RHEA-COMP:15837"/>
        <dbReference type="ChEBI" id="CHEBI:15378"/>
        <dbReference type="ChEBI" id="CHEBI:57856"/>
        <dbReference type="ChEBI" id="CHEBI:59789"/>
        <dbReference type="ChEBI" id="CHEBI:74483"/>
        <dbReference type="ChEBI" id="CHEBI:82748"/>
    </reaction>
</comment>
<keyword evidence="2" id="KW-0698">rRNA processing</keyword>
<dbReference type="GO" id="GO:0001510">
    <property type="term" value="P:RNA methylation"/>
    <property type="evidence" value="ECO:0007669"/>
    <property type="project" value="UniProtKB-ARBA"/>
</dbReference>
<feature type="binding site" evidence="11">
    <location>
        <position position="174"/>
    </location>
    <ligand>
        <name>S-adenosyl-L-methionine</name>
        <dbReference type="ChEBI" id="CHEBI:59789"/>
    </ligand>
</feature>
<dbReference type="PRINTS" id="PR02008">
    <property type="entry name" value="RCMTFAMILY"/>
</dbReference>
<dbReference type="GO" id="GO:0006364">
    <property type="term" value="P:rRNA processing"/>
    <property type="evidence" value="ECO:0007669"/>
    <property type="project" value="UniProtKB-KW"/>
</dbReference>
<dbReference type="InterPro" id="IPR029063">
    <property type="entry name" value="SAM-dependent_MTases_sf"/>
</dbReference>
<dbReference type="GO" id="GO:0008168">
    <property type="term" value="F:methyltransferase activity"/>
    <property type="evidence" value="ECO:0007669"/>
    <property type="project" value="UniProtKB-KW"/>
</dbReference>
<feature type="domain" description="SAM-dependent MTase RsmB/NOP-type" evidence="13">
    <location>
        <begin position="60"/>
        <end position="355"/>
    </location>
</feature>
<keyword evidence="7" id="KW-0809">Transit peptide</keyword>
<keyword evidence="5 11" id="KW-0949">S-adenosyl-L-methionine</keyword>
<feature type="region of interest" description="Disordered" evidence="12">
    <location>
        <begin position="1"/>
        <end position="25"/>
    </location>
</feature>
<dbReference type="InterPro" id="IPR001678">
    <property type="entry name" value="MeTrfase_RsmB-F_NOP2_dom"/>
</dbReference>
<evidence type="ECO:0000256" key="5">
    <source>
        <dbReference type="ARBA" id="ARBA00022691"/>
    </source>
</evidence>
<feature type="active site" description="Nucleophile" evidence="11">
    <location>
        <position position="280"/>
    </location>
</feature>
<feature type="binding site" evidence="11">
    <location>
        <begin position="151"/>
        <end position="157"/>
    </location>
    <ligand>
        <name>S-adenosyl-L-methionine</name>
        <dbReference type="ChEBI" id="CHEBI:59789"/>
    </ligand>
</feature>
<comment type="caution">
    <text evidence="14">The sequence shown here is derived from an EMBL/GenBank/DDBJ whole genome shotgun (WGS) entry which is preliminary data.</text>
</comment>
<dbReference type="Proteomes" id="UP001516400">
    <property type="component" value="Unassembled WGS sequence"/>
</dbReference>
<dbReference type="EMBL" id="JABFTP020000062">
    <property type="protein sequence ID" value="KAL3273459.1"/>
    <property type="molecule type" value="Genomic_DNA"/>
</dbReference>
<dbReference type="GO" id="GO:0005739">
    <property type="term" value="C:mitochondrion"/>
    <property type="evidence" value="ECO:0007669"/>
    <property type="project" value="UniProtKB-SubCell"/>
</dbReference>
<evidence type="ECO:0000256" key="6">
    <source>
        <dbReference type="ARBA" id="ARBA00022884"/>
    </source>
</evidence>
<evidence type="ECO:0000313" key="14">
    <source>
        <dbReference type="EMBL" id="KAL3273459.1"/>
    </source>
</evidence>
<sequence>MDKKIEKHSNEECTQPSEHFNANNSLESSLKDAKIDFNRMIDATSTSTSEVLQEFIPTTEIKGMEDFIPESNYYAYYDQSSNSNVKIEREFDIDFPENLNVYSYEIGNNSSFESPKKGSTGVFNYYLMDGGSLLPVLALDLRPNTTFLDICAAPGGKSMLALQTLYPNIITSNDCSKSRVDRIYNVYKQFIFDFDEKFLKTGKVVLSQRDGRFIKNDTYDRILVDVPCTTDRHSLKENDNNIFKPSRIKERLKLPELQSELLFNALKLVNKGGIVVYSTCTLSPIQNDGVVHIVLKRICEESNMKIIIKDISPALLQARSLFKLASPKLMRYGHLVLPCSTQNFGPTYFCKLQRIE</sequence>
<evidence type="ECO:0000256" key="2">
    <source>
        <dbReference type="ARBA" id="ARBA00022552"/>
    </source>
</evidence>
<dbReference type="PROSITE" id="PS51686">
    <property type="entry name" value="SAM_MT_RSMB_NOP"/>
    <property type="match status" value="1"/>
</dbReference>
<dbReference type="SUPFAM" id="SSF53335">
    <property type="entry name" value="S-adenosyl-L-methionine-dependent methyltransferases"/>
    <property type="match status" value="1"/>
</dbReference>
<evidence type="ECO:0000256" key="9">
    <source>
        <dbReference type="ARBA" id="ARBA00042050"/>
    </source>
</evidence>
<evidence type="ECO:0000256" key="10">
    <source>
        <dbReference type="ARBA" id="ARBA00049302"/>
    </source>
</evidence>
<evidence type="ECO:0000256" key="8">
    <source>
        <dbReference type="ARBA" id="ARBA00023128"/>
    </source>
</evidence>
<comment type="similarity">
    <text evidence="11">Belongs to the class I-like SAM-binding methyltransferase superfamily. RsmB/NOP family.</text>
</comment>
<dbReference type="Gene3D" id="6.20.240.40">
    <property type="match status" value="1"/>
</dbReference>